<keyword evidence="2" id="KW-1133">Transmembrane helix</keyword>
<reference evidence="3" key="2">
    <citation type="submission" date="2025-09" db="UniProtKB">
        <authorList>
            <consortium name="Ensembl"/>
        </authorList>
    </citation>
    <scope>IDENTIFICATION</scope>
</reference>
<feature type="region of interest" description="Disordered" evidence="1">
    <location>
        <begin position="152"/>
        <end position="183"/>
    </location>
</feature>
<accession>A0A8C6S364</accession>
<keyword evidence="2" id="KW-0472">Membrane</keyword>
<dbReference type="AlphaFoldDB" id="A0A8C6S364"/>
<dbReference type="GO" id="GO:0002860">
    <property type="term" value="P:positive regulation of natural killer cell mediated cytotoxicity directed against tumor cell target"/>
    <property type="evidence" value="ECO:0007669"/>
    <property type="project" value="TreeGrafter"/>
</dbReference>
<dbReference type="GO" id="GO:0005102">
    <property type="term" value="F:signaling receptor binding"/>
    <property type="evidence" value="ECO:0007669"/>
    <property type="project" value="TreeGrafter"/>
</dbReference>
<feature type="compositionally biased region" description="Polar residues" evidence="1">
    <location>
        <begin position="258"/>
        <end position="269"/>
    </location>
</feature>
<evidence type="ECO:0000256" key="2">
    <source>
        <dbReference type="SAM" id="Phobius"/>
    </source>
</evidence>
<dbReference type="InterPro" id="IPR053096">
    <property type="entry name" value="CRTAM"/>
</dbReference>
<dbReference type="GO" id="GO:0008037">
    <property type="term" value="P:cell recognition"/>
    <property type="evidence" value="ECO:0007669"/>
    <property type="project" value="TreeGrafter"/>
</dbReference>
<evidence type="ECO:0000256" key="1">
    <source>
        <dbReference type="SAM" id="MobiDB-lite"/>
    </source>
</evidence>
<sequence>MEITQEYKKFVATETLTISTEKATHVKCLVRHPAWHSNPLVDFVIIRRNRKIKSPRTTTSLPETTPALKTTREIITDQFSTIEKESSEFSTTADFSTRGKTKRPRTTTETTREITTDRFSTGRFSTTEKEDSEFSTTANFSTRGAKYSATTSLPFNTSQSNSSDGSTVVLPDATTQNQTSRSWNTTDLTTTQTDISFNETKRNSTDNNVEKQTINEGSASALIFLVTCLIIGLVVVLIFIFIKLRRAHIAWKRENDDSNQTSETSGKSKSSQEDKNGKKRRGFFNTGITHYVVQEPAVITSVTNPHAMTAPEDRATTEEIAPVPPLHRPQKNQKSRKQSCKIYCCPQTICCLLLECK</sequence>
<feature type="compositionally biased region" description="Polar residues" evidence="1">
    <location>
        <begin position="152"/>
        <end position="166"/>
    </location>
</feature>
<keyword evidence="2" id="KW-0812">Transmembrane</keyword>
<protein>
    <submittedName>
        <fullName evidence="3">Uncharacterized protein</fullName>
    </submittedName>
</protein>
<feature type="region of interest" description="Disordered" evidence="1">
    <location>
        <begin position="311"/>
        <end position="332"/>
    </location>
</feature>
<dbReference type="Proteomes" id="UP000694523">
    <property type="component" value="Unplaced"/>
</dbReference>
<evidence type="ECO:0000313" key="4">
    <source>
        <dbReference type="Proteomes" id="UP000694523"/>
    </source>
</evidence>
<dbReference type="PANTHER" id="PTHR47118">
    <property type="entry name" value="CYTOTOXIC AND REGULATORY T-CELL MOLECULE"/>
    <property type="match status" value="1"/>
</dbReference>
<organism evidence="3 4">
    <name type="scientific">Neogobius melanostomus</name>
    <name type="common">round goby</name>
    <dbReference type="NCBI Taxonomy" id="47308"/>
    <lineage>
        <taxon>Eukaryota</taxon>
        <taxon>Metazoa</taxon>
        <taxon>Chordata</taxon>
        <taxon>Craniata</taxon>
        <taxon>Vertebrata</taxon>
        <taxon>Euteleostomi</taxon>
        <taxon>Actinopterygii</taxon>
        <taxon>Neopterygii</taxon>
        <taxon>Teleostei</taxon>
        <taxon>Neoteleostei</taxon>
        <taxon>Acanthomorphata</taxon>
        <taxon>Gobiaria</taxon>
        <taxon>Gobiiformes</taxon>
        <taxon>Gobioidei</taxon>
        <taxon>Gobiidae</taxon>
        <taxon>Benthophilinae</taxon>
        <taxon>Neogobiini</taxon>
        <taxon>Neogobius</taxon>
    </lineage>
</organism>
<evidence type="ECO:0000313" key="3">
    <source>
        <dbReference type="Ensembl" id="ENSNMLP00000000091.1"/>
    </source>
</evidence>
<feature type="transmembrane region" description="Helical" evidence="2">
    <location>
        <begin position="221"/>
        <end position="242"/>
    </location>
</feature>
<dbReference type="PANTHER" id="PTHR47118:SF1">
    <property type="entry name" value="CYTOTOXIC AND REGULATORY T-CELL MOLECULE"/>
    <property type="match status" value="1"/>
</dbReference>
<dbReference type="GO" id="GO:0005886">
    <property type="term" value="C:plasma membrane"/>
    <property type="evidence" value="ECO:0007669"/>
    <property type="project" value="TreeGrafter"/>
</dbReference>
<name>A0A8C6S364_9GOBI</name>
<feature type="region of interest" description="Disordered" evidence="1">
    <location>
        <begin position="87"/>
        <end position="112"/>
    </location>
</feature>
<proteinExistence type="predicted"/>
<dbReference type="Ensembl" id="ENSNMLT00000000117.1">
    <property type="protein sequence ID" value="ENSNMLP00000000091.1"/>
    <property type="gene ID" value="ENSNMLG00000000067.1"/>
</dbReference>
<reference evidence="3" key="1">
    <citation type="submission" date="2025-08" db="UniProtKB">
        <authorList>
            <consortium name="Ensembl"/>
        </authorList>
    </citation>
    <scope>IDENTIFICATION</scope>
</reference>
<dbReference type="GO" id="GO:0002355">
    <property type="term" value="P:detection of tumor cell"/>
    <property type="evidence" value="ECO:0007669"/>
    <property type="project" value="TreeGrafter"/>
</dbReference>
<feature type="region of interest" description="Disordered" evidence="1">
    <location>
        <begin position="255"/>
        <end position="281"/>
    </location>
</feature>
<keyword evidence="4" id="KW-1185">Reference proteome</keyword>
<feature type="compositionally biased region" description="Polar residues" evidence="1">
    <location>
        <begin position="173"/>
        <end position="183"/>
    </location>
</feature>